<keyword evidence="3" id="KW-1185">Reference proteome</keyword>
<dbReference type="GO" id="GO:0003677">
    <property type="term" value="F:DNA binding"/>
    <property type="evidence" value="ECO:0007669"/>
    <property type="project" value="InterPro"/>
</dbReference>
<evidence type="ECO:0000313" key="3">
    <source>
        <dbReference type="Proteomes" id="UP000076925"/>
    </source>
</evidence>
<evidence type="ECO:0000259" key="1">
    <source>
        <dbReference type="SMART" id="SM00966"/>
    </source>
</evidence>
<dbReference type="RefSeq" id="WP_017743307.1">
    <property type="nucleotide sequence ID" value="NZ_KQ976354.1"/>
</dbReference>
<comment type="caution">
    <text evidence="2">The sequence shown here is derived from an EMBL/GenBank/DDBJ whole genome shotgun (WGS) entry which is preliminary data.</text>
</comment>
<protein>
    <submittedName>
        <fullName evidence="2">Addiction module antidote protein</fullName>
    </submittedName>
</protein>
<reference evidence="2 3" key="1">
    <citation type="journal article" date="2013" name="Genome Biol. Evol.">
        <title>Genomes of Stigonematalean cyanobacteria (subsection V) and the evolution of oxygenic photosynthesis from prokaryotes to plastids.</title>
        <authorList>
            <person name="Dagan T."/>
            <person name="Roettger M."/>
            <person name="Stucken K."/>
            <person name="Landan G."/>
            <person name="Koch R."/>
            <person name="Major P."/>
            <person name="Gould S.B."/>
            <person name="Goremykin V.V."/>
            <person name="Rippka R."/>
            <person name="Tandeau de Marsac N."/>
            <person name="Gugger M."/>
            <person name="Lockhart P.J."/>
            <person name="Allen J.F."/>
            <person name="Brune I."/>
            <person name="Maus I."/>
            <person name="Puhler A."/>
            <person name="Martin W.F."/>
        </authorList>
    </citation>
    <scope>NUCLEOTIDE SEQUENCE [LARGE SCALE GENOMIC DNA]</scope>
    <source>
        <strain evidence="2 3">PCC 7110</strain>
    </source>
</reference>
<name>A0A139WZ88_9CYAN</name>
<gene>
    <name evidence="2" type="ORF">WA1_04215</name>
</gene>
<dbReference type="EMBL" id="ANNX02000045">
    <property type="protein sequence ID" value="KYC37730.1"/>
    <property type="molecule type" value="Genomic_DNA"/>
</dbReference>
<dbReference type="InterPro" id="IPR013432">
    <property type="entry name" value="Doc_partner"/>
</dbReference>
<feature type="domain" description="SpoVT-AbrB" evidence="1">
    <location>
        <begin position="7"/>
        <end position="52"/>
    </location>
</feature>
<dbReference type="InterPro" id="IPR007159">
    <property type="entry name" value="SpoVT-AbrB_dom"/>
</dbReference>
<dbReference type="OrthoDB" id="582905at2"/>
<accession>A0A139WZ88</accession>
<dbReference type="Pfam" id="PF04014">
    <property type="entry name" value="MazE_antitoxin"/>
    <property type="match status" value="1"/>
</dbReference>
<dbReference type="STRING" id="128403.WA1_04215"/>
<dbReference type="InterPro" id="IPR037914">
    <property type="entry name" value="SpoVT-AbrB_sf"/>
</dbReference>
<dbReference type="Proteomes" id="UP000076925">
    <property type="component" value="Unassembled WGS sequence"/>
</dbReference>
<dbReference type="NCBIfam" id="TIGR02609">
    <property type="entry name" value="doc_partner"/>
    <property type="match status" value="1"/>
</dbReference>
<organism evidence="2 3">
    <name type="scientific">Scytonema hofmannii PCC 7110</name>
    <dbReference type="NCBI Taxonomy" id="128403"/>
    <lineage>
        <taxon>Bacteria</taxon>
        <taxon>Bacillati</taxon>
        <taxon>Cyanobacteriota</taxon>
        <taxon>Cyanophyceae</taxon>
        <taxon>Nostocales</taxon>
        <taxon>Scytonemataceae</taxon>
        <taxon>Scytonema</taxon>
    </lineage>
</organism>
<sequence length="76" mass="8699">MYTLKVRKIGNYLGTTLPKEILQKLRVKEGDSIFITETADGIYLTASNPDFEKAMEAYKKVSTKYRNALHELAQML</sequence>
<proteinExistence type="predicted"/>
<dbReference type="SUPFAM" id="SSF89447">
    <property type="entry name" value="AbrB/MazE/MraZ-like"/>
    <property type="match status" value="1"/>
</dbReference>
<evidence type="ECO:0000313" key="2">
    <source>
        <dbReference type="EMBL" id="KYC37730.1"/>
    </source>
</evidence>
<dbReference type="Gene3D" id="2.10.260.10">
    <property type="match status" value="1"/>
</dbReference>
<dbReference type="AlphaFoldDB" id="A0A139WZ88"/>
<dbReference type="SMART" id="SM00966">
    <property type="entry name" value="SpoVT_AbrB"/>
    <property type="match status" value="1"/>
</dbReference>